<comment type="subcellular location">
    <subcellularLocation>
        <location evidence="1">Secreted</location>
    </subcellularLocation>
</comment>
<evidence type="ECO:0000313" key="7">
    <source>
        <dbReference type="Proteomes" id="UP000288216"/>
    </source>
</evidence>
<dbReference type="InterPro" id="IPR026645">
    <property type="entry name" value="Dermatopontin"/>
</dbReference>
<proteinExistence type="inferred from homology"/>
<name>A0A401NGX2_SCYTO</name>
<comment type="similarity">
    <text evidence="2">Belongs to the dermatopontin family.</text>
</comment>
<evidence type="ECO:0000256" key="4">
    <source>
        <dbReference type="ARBA" id="ARBA00023157"/>
    </source>
</evidence>
<dbReference type="GO" id="GO:0031012">
    <property type="term" value="C:extracellular matrix"/>
    <property type="evidence" value="ECO:0007669"/>
    <property type="project" value="TreeGrafter"/>
</dbReference>
<feature type="signal peptide" evidence="5">
    <location>
        <begin position="1"/>
        <end position="34"/>
    </location>
</feature>
<evidence type="ECO:0008006" key="8">
    <source>
        <dbReference type="Google" id="ProtNLM"/>
    </source>
</evidence>
<keyword evidence="3" id="KW-0964">Secreted</keyword>
<keyword evidence="7" id="KW-1185">Reference proteome</keyword>
<dbReference type="PANTHER" id="PTHR15040">
    <property type="entry name" value="DERMATOPONTIN-RELATED"/>
    <property type="match status" value="1"/>
</dbReference>
<sequence>MPYKIADTTECIQTAEMHLKCAYLLIALIIVVHGQNYPPSEVYWINQYRQGFNFQCHPGEALVGIQSYYEKSEGSDRLWSFECMPTSAGMGRATECWWEDINRAGLEWYQTCSNNGIVAGIQSQYFDAVLDREWQFYCCKYSRRCPYGCWLTTDVPEQYEEEGHFVMQNYGFFIRGASTTFSGVQRDRQWKYIICRMTDYDCDYDNL</sequence>
<accession>A0A401NGX2</accession>
<keyword evidence="5" id="KW-0732">Signal</keyword>
<dbReference type="GO" id="GO:0005615">
    <property type="term" value="C:extracellular space"/>
    <property type="evidence" value="ECO:0007669"/>
    <property type="project" value="TreeGrafter"/>
</dbReference>
<evidence type="ECO:0000256" key="5">
    <source>
        <dbReference type="SAM" id="SignalP"/>
    </source>
</evidence>
<evidence type="ECO:0000256" key="1">
    <source>
        <dbReference type="ARBA" id="ARBA00004613"/>
    </source>
</evidence>
<dbReference type="EMBL" id="BFAA01004903">
    <property type="protein sequence ID" value="GCB60036.1"/>
    <property type="molecule type" value="Genomic_DNA"/>
</dbReference>
<dbReference type="STRING" id="75743.A0A401NGX2"/>
<comment type="caution">
    <text evidence="6">The sequence shown here is derived from an EMBL/GenBank/DDBJ whole genome shotgun (WGS) entry which is preliminary data.</text>
</comment>
<evidence type="ECO:0000256" key="3">
    <source>
        <dbReference type="ARBA" id="ARBA00022525"/>
    </source>
</evidence>
<feature type="chain" id="PRO_5019173087" description="Dermatopontin" evidence="5">
    <location>
        <begin position="35"/>
        <end position="207"/>
    </location>
</feature>
<gene>
    <name evidence="6" type="ORF">scyTo_0011051</name>
</gene>
<dbReference type="AlphaFoldDB" id="A0A401NGX2"/>
<keyword evidence="4" id="KW-1015">Disulfide bond</keyword>
<evidence type="ECO:0000313" key="6">
    <source>
        <dbReference type="EMBL" id="GCB60036.1"/>
    </source>
</evidence>
<dbReference type="Pfam" id="PF14704">
    <property type="entry name" value="DERM"/>
    <property type="match status" value="1"/>
</dbReference>
<reference evidence="6 7" key="1">
    <citation type="journal article" date="2018" name="Nat. Ecol. Evol.">
        <title>Shark genomes provide insights into elasmobranch evolution and the origin of vertebrates.</title>
        <authorList>
            <person name="Hara Y"/>
            <person name="Yamaguchi K"/>
            <person name="Onimaru K"/>
            <person name="Kadota M"/>
            <person name="Koyanagi M"/>
            <person name="Keeley SD"/>
            <person name="Tatsumi K"/>
            <person name="Tanaka K"/>
            <person name="Motone F"/>
            <person name="Kageyama Y"/>
            <person name="Nozu R"/>
            <person name="Adachi N"/>
            <person name="Nishimura O"/>
            <person name="Nakagawa R"/>
            <person name="Tanegashima C"/>
            <person name="Kiyatake I"/>
            <person name="Matsumoto R"/>
            <person name="Murakumo K"/>
            <person name="Nishida K"/>
            <person name="Terakita A"/>
            <person name="Kuratani S"/>
            <person name="Sato K"/>
            <person name="Hyodo S Kuraku.S."/>
        </authorList>
    </citation>
    <scope>NUCLEOTIDE SEQUENCE [LARGE SCALE GENOMIC DNA]</scope>
</reference>
<evidence type="ECO:0000256" key="2">
    <source>
        <dbReference type="ARBA" id="ARBA00008712"/>
    </source>
</evidence>
<dbReference type="Proteomes" id="UP000288216">
    <property type="component" value="Unassembled WGS sequence"/>
</dbReference>
<dbReference type="GO" id="GO:0030199">
    <property type="term" value="P:collagen fibril organization"/>
    <property type="evidence" value="ECO:0007669"/>
    <property type="project" value="TreeGrafter"/>
</dbReference>
<dbReference type="OMA" id="WQFYCCK"/>
<dbReference type="OrthoDB" id="8545119at2759"/>
<dbReference type="PANTHER" id="PTHR15040:SF2">
    <property type="entry name" value="DERMATOPONTIN"/>
    <property type="match status" value="1"/>
</dbReference>
<protein>
    <recommendedName>
        <fullName evidence="8">Dermatopontin</fullName>
    </recommendedName>
</protein>
<organism evidence="6 7">
    <name type="scientific">Scyliorhinus torazame</name>
    <name type="common">Cloudy catshark</name>
    <name type="synonym">Catulus torazame</name>
    <dbReference type="NCBI Taxonomy" id="75743"/>
    <lineage>
        <taxon>Eukaryota</taxon>
        <taxon>Metazoa</taxon>
        <taxon>Chordata</taxon>
        <taxon>Craniata</taxon>
        <taxon>Vertebrata</taxon>
        <taxon>Chondrichthyes</taxon>
        <taxon>Elasmobranchii</taxon>
        <taxon>Galeomorphii</taxon>
        <taxon>Galeoidea</taxon>
        <taxon>Carcharhiniformes</taxon>
        <taxon>Scyliorhinidae</taxon>
        <taxon>Scyliorhinus</taxon>
    </lineage>
</organism>